<keyword evidence="1" id="KW-0472">Membrane</keyword>
<evidence type="ECO:0000256" key="1">
    <source>
        <dbReference type="SAM" id="Phobius"/>
    </source>
</evidence>
<organism evidence="2 3">
    <name type="scientific">Salinimonas iocasae</name>
    <dbReference type="NCBI Taxonomy" id="2572577"/>
    <lineage>
        <taxon>Bacteria</taxon>
        <taxon>Pseudomonadati</taxon>
        <taxon>Pseudomonadota</taxon>
        <taxon>Gammaproteobacteria</taxon>
        <taxon>Alteromonadales</taxon>
        <taxon>Alteromonadaceae</taxon>
        <taxon>Alteromonas/Salinimonas group</taxon>
        <taxon>Salinimonas</taxon>
    </lineage>
</organism>
<gene>
    <name evidence="2" type="ORF">FBQ74_10515</name>
</gene>
<feature type="transmembrane region" description="Helical" evidence="1">
    <location>
        <begin position="6"/>
        <end position="24"/>
    </location>
</feature>
<accession>A0A5B7YE69</accession>
<name>A0A5B7YE69_9ALTE</name>
<proteinExistence type="predicted"/>
<evidence type="ECO:0000313" key="3">
    <source>
        <dbReference type="Proteomes" id="UP000304912"/>
    </source>
</evidence>
<dbReference type="RefSeq" id="WP_139756633.1">
    <property type="nucleotide sequence ID" value="NZ_CP039852.1"/>
</dbReference>
<protein>
    <submittedName>
        <fullName evidence="2">DUF2897 family protein</fullName>
    </submittedName>
</protein>
<dbReference type="Proteomes" id="UP000304912">
    <property type="component" value="Chromosome"/>
</dbReference>
<dbReference type="EMBL" id="CP039852">
    <property type="protein sequence ID" value="QCZ93891.1"/>
    <property type="molecule type" value="Genomic_DNA"/>
</dbReference>
<dbReference type="KEGG" id="salk:FBQ74_10515"/>
<dbReference type="InterPro" id="IPR021550">
    <property type="entry name" value="DUF2897"/>
</dbReference>
<reference evidence="2 3" key="1">
    <citation type="submission" date="2019-04" db="EMBL/GenBank/DDBJ databases">
        <title>Salinimonas iocasae sp. nov., a halophilic bacterium isolated from the outer tube casing of tubeworms in Okinawa Trough.</title>
        <authorList>
            <person name="Zhang H."/>
            <person name="Wang H."/>
            <person name="Li C."/>
        </authorList>
    </citation>
    <scope>NUCLEOTIDE SEQUENCE [LARGE SCALE GENOMIC DNA]</scope>
    <source>
        <strain evidence="2 3">KX18D6</strain>
    </source>
</reference>
<keyword evidence="1" id="KW-0812">Transmembrane</keyword>
<dbReference type="Pfam" id="PF11446">
    <property type="entry name" value="DUF2897"/>
    <property type="match status" value="1"/>
</dbReference>
<keyword evidence="1" id="KW-1133">Transmembrane helix</keyword>
<evidence type="ECO:0000313" key="2">
    <source>
        <dbReference type="EMBL" id="QCZ93891.1"/>
    </source>
</evidence>
<keyword evidence="3" id="KW-1185">Reference proteome</keyword>
<sequence>MSLGWIILIIALVIGLIAGNILLLRANKKFNVPPDYEPRKYDDENDDKW</sequence>
<dbReference type="AlphaFoldDB" id="A0A5B7YE69"/>